<evidence type="ECO:0000256" key="1">
    <source>
        <dbReference type="ARBA" id="ARBA00022737"/>
    </source>
</evidence>
<name>A0A444JA54_9BACT</name>
<dbReference type="InterPro" id="IPR022385">
    <property type="entry name" value="Rhs_assc_core"/>
</dbReference>
<feature type="domain" description="Teneurin-like YD-shell" evidence="3">
    <location>
        <begin position="10"/>
        <end position="104"/>
    </location>
</feature>
<evidence type="ECO:0000313" key="4">
    <source>
        <dbReference type="EMBL" id="RWX49960.1"/>
    </source>
</evidence>
<keyword evidence="1" id="KW-0677">Repeat</keyword>
<evidence type="ECO:0000256" key="2">
    <source>
        <dbReference type="SAM" id="MobiDB-lite"/>
    </source>
</evidence>
<dbReference type="PANTHER" id="PTHR32305">
    <property type="match status" value="1"/>
</dbReference>
<organism evidence="4 5">
    <name type="scientific">Candidatus Electrothrix marina</name>
    <dbReference type="NCBI Taxonomy" id="1859130"/>
    <lineage>
        <taxon>Bacteria</taxon>
        <taxon>Pseudomonadati</taxon>
        <taxon>Thermodesulfobacteriota</taxon>
        <taxon>Desulfobulbia</taxon>
        <taxon>Desulfobulbales</taxon>
        <taxon>Desulfobulbaceae</taxon>
        <taxon>Candidatus Electrothrix</taxon>
    </lineage>
</organism>
<dbReference type="Pfam" id="PF25023">
    <property type="entry name" value="TEN_YD-shell"/>
    <property type="match status" value="1"/>
</dbReference>
<dbReference type="Gene3D" id="2.180.10.10">
    <property type="entry name" value="RHS repeat-associated core"/>
    <property type="match status" value="1"/>
</dbReference>
<proteinExistence type="predicted"/>
<dbReference type="PRINTS" id="PR00394">
    <property type="entry name" value="RHSPROTEIN"/>
</dbReference>
<reference evidence="4 5" key="1">
    <citation type="submission" date="2017-01" db="EMBL/GenBank/DDBJ databases">
        <title>The cable genome- insights into the physiology and evolution of filamentous bacteria capable of sulfide oxidation via long distance electron transfer.</title>
        <authorList>
            <person name="Schreiber L."/>
            <person name="Bjerg J.T."/>
            <person name="Boggild A."/>
            <person name="Van De Vossenberg J."/>
            <person name="Meysman F."/>
            <person name="Nielsen L.P."/>
            <person name="Schramm A."/>
            <person name="Kjeldsen K.U."/>
        </authorList>
    </citation>
    <scope>NUCLEOTIDE SEQUENCE [LARGE SCALE GENOMIC DNA]</scope>
    <source>
        <strain evidence="4">A5</strain>
    </source>
</reference>
<dbReference type="InterPro" id="IPR056823">
    <property type="entry name" value="TEN-like_YD-shell"/>
</dbReference>
<comment type="caution">
    <text evidence="4">The sequence shown here is derived from an EMBL/GenBank/DDBJ whole genome shotgun (WGS) entry which is preliminary data.</text>
</comment>
<feature type="compositionally biased region" description="Polar residues" evidence="2">
    <location>
        <begin position="211"/>
        <end position="230"/>
    </location>
</feature>
<dbReference type="PANTHER" id="PTHR32305:SF15">
    <property type="entry name" value="PROTEIN RHSA-RELATED"/>
    <property type="match status" value="1"/>
</dbReference>
<gene>
    <name evidence="4" type="ORF">VU01_14201</name>
</gene>
<sequence length="275" mass="29355">MKVYGSGAGTYWFINDHLGAPRAVINDSGQTVWKAAYLPFGNAEVLVDTVENNFRLPGQYYDAETGLHYNMFRYYDPDTGRYITADPVGLSAGLNLYSYVNGNPVNAVDPLGLYIESSVDVASIAVGYSSYLNNLNSGNYGAAALDTAGIVVDAVMLALPVATVGAGYWIKGSRCASSLDDLSKAAGAIDKGGFTKAGRSLQKHGSRPGSKWSQSDINVNSPQQANSRGQNLVDDALTTPGSKVVPNRRGGTDVITPDGRTIRYNRDGTFQGFRE</sequence>
<evidence type="ECO:0000313" key="5">
    <source>
        <dbReference type="Proteomes" id="UP000288892"/>
    </source>
</evidence>
<dbReference type="NCBIfam" id="TIGR03696">
    <property type="entry name" value="Rhs_assc_core"/>
    <property type="match status" value="1"/>
</dbReference>
<dbReference type="AlphaFoldDB" id="A0A444JA54"/>
<keyword evidence="5" id="KW-1185">Reference proteome</keyword>
<dbReference type="EMBL" id="MTKS01000420">
    <property type="protein sequence ID" value="RWX49960.1"/>
    <property type="molecule type" value="Genomic_DNA"/>
</dbReference>
<protein>
    <submittedName>
        <fullName evidence="4">RHS repeat-associated core domain-containing protein</fullName>
    </submittedName>
</protein>
<accession>A0A444JA54</accession>
<dbReference type="InterPro" id="IPR050708">
    <property type="entry name" value="T6SS_VgrG/RHS"/>
</dbReference>
<dbReference type="Proteomes" id="UP000288892">
    <property type="component" value="Unassembled WGS sequence"/>
</dbReference>
<evidence type="ECO:0000259" key="3">
    <source>
        <dbReference type="Pfam" id="PF25023"/>
    </source>
</evidence>
<feature type="region of interest" description="Disordered" evidence="2">
    <location>
        <begin position="196"/>
        <end position="253"/>
    </location>
</feature>